<feature type="transmembrane region" description="Helical" evidence="1">
    <location>
        <begin position="170"/>
        <end position="191"/>
    </location>
</feature>
<feature type="transmembrane region" description="Helical" evidence="1">
    <location>
        <begin position="59"/>
        <end position="81"/>
    </location>
</feature>
<evidence type="ECO:0000313" key="2">
    <source>
        <dbReference type="Proteomes" id="UP000035681"/>
    </source>
</evidence>
<keyword evidence="1" id="KW-0472">Membrane</keyword>
<proteinExistence type="predicted"/>
<reference evidence="3" key="1">
    <citation type="submission" date="2015-08" db="UniProtKB">
        <authorList>
            <consortium name="WormBaseParasite"/>
        </authorList>
    </citation>
    <scope>IDENTIFICATION</scope>
</reference>
<sequence length="253" mass="29248">MSLYYSLTTYVALIGFFIGIKNTIVGIANLILLNPEIITYSSPTYCRIKAFSDGFIIQAYSISVTVRVILFIVMIKFPFFYKYKIETPLAKKILWFYLLLSSFLCGLVTLGTSFNRHELVFCNMFSVGKIEDSLGIFINFIFIVVIIFPLQLLAILSFKRSQNNSIKKGILSVMLYTDITYLLAWGIPSVTMVILNSLKMREDIINITQDLNIITVCFAAFLEFPFNYYKNTEFKKYAQKYVIYSFRKRTITI</sequence>
<evidence type="ECO:0000313" key="3">
    <source>
        <dbReference type="WBParaSite" id="SSTP_0000419100.1"/>
    </source>
</evidence>
<feature type="transmembrane region" description="Helical" evidence="1">
    <location>
        <begin position="7"/>
        <end position="32"/>
    </location>
</feature>
<name>A0A0K0E3X1_STRER</name>
<feature type="transmembrane region" description="Helical" evidence="1">
    <location>
        <begin position="93"/>
        <end position="114"/>
    </location>
</feature>
<organism evidence="3">
    <name type="scientific">Strongyloides stercoralis</name>
    <name type="common">Threadworm</name>
    <dbReference type="NCBI Taxonomy" id="6248"/>
    <lineage>
        <taxon>Eukaryota</taxon>
        <taxon>Metazoa</taxon>
        <taxon>Ecdysozoa</taxon>
        <taxon>Nematoda</taxon>
        <taxon>Chromadorea</taxon>
        <taxon>Rhabditida</taxon>
        <taxon>Tylenchina</taxon>
        <taxon>Panagrolaimomorpha</taxon>
        <taxon>Strongyloidoidea</taxon>
        <taxon>Strongyloididae</taxon>
        <taxon>Strongyloides</taxon>
    </lineage>
</organism>
<protein>
    <submittedName>
        <fullName evidence="4">G-protein coupled receptors family 1 profile domain-containing protein</fullName>
    </submittedName>
    <submittedName>
        <fullName evidence="3">G_PROTEIN_RECEP_F1_2 domain-containing protein</fullName>
    </submittedName>
</protein>
<evidence type="ECO:0000313" key="4">
    <source>
        <dbReference type="WBParaSite" id="TCONS_00005778.p1"/>
    </source>
</evidence>
<keyword evidence="1" id="KW-1133">Transmembrane helix</keyword>
<dbReference type="WBParaSite" id="TCONS_00005778.p1">
    <property type="protein sequence ID" value="TCONS_00005778.p1"/>
    <property type="gene ID" value="XLOC_004022"/>
</dbReference>
<feature type="transmembrane region" description="Helical" evidence="1">
    <location>
        <begin position="211"/>
        <end position="229"/>
    </location>
</feature>
<accession>A0A0K0E3X1</accession>
<evidence type="ECO:0000256" key="1">
    <source>
        <dbReference type="SAM" id="Phobius"/>
    </source>
</evidence>
<dbReference type="AlphaFoldDB" id="A0A0K0E3X1"/>
<feature type="transmembrane region" description="Helical" evidence="1">
    <location>
        <begin position="134"/>
        <end position="158"/>
    </location>
</feature>
<keyword evidence="1" id="KW-0812">Transmembrane</keyword>
<dbReference type="WBParaSite" id="SSTP_0000419100.1">
    <property type="protein sequence ID" value="SSTP_0000419100.1"/>
    <property type="gene ID" value="SSTP_0000419100"/>
</dbReference>
<keyword evidence="2" id="KW-1185">Reference proteome</keyword>
<dbReference type="Proteomes" id="UP000035681">
    <property type="component" value="Unplaced"/>
</dbReference>